<dbReference type="EMBL" id="QHHQ01000003">
    <property type="protein sequence ID" value="RAI00619.1"/>
    <property type="molecule type" value="Genomic_DNA"/>
</dbReference>
<evidence type="ECO:0000313" key="2">
    <source>
        <dbReference type="EMBL" id="RAI00619.1"/>
    </source>
</evidence>
<accession>A0A8B2NRC4</accession>
<protein>
    <recommendedName>
        <fullName evidence="4">DUF3828 domain-containing protein</fullName>
    </recommendedName>
</protein>
<comment type="caution">
    <text evidence="2">The sequence shown here is derived from an EMBL/GenBank/DDBJ whole genome shotgun (WGS) entry which is preliminary data.</text>
</comment>
<keyword evidence="3" id="KW-1185">Reference proteome</keyword>
<evidence type="ECO:0000313" key="3">
    <source>
        <dbReference type="Proteomes" id="UP000249590"/>
    </source>
</evidence>
<feature type="chain" id="PRO_5032742993" description="DUF3828 domain-containing protein" evidence="1">
    <location>
        <begin position="20"/>
        <end position="144"/>
    </location>
</feature>
<feature type="signal peptide" evidence="1">
    <location>
        <begin position="1"/>
        <end position="19"/>
    </location>
</feature>
<reference evidence="2 3" key="1">
    <citation type="submission" date="2018-05" db="EMBL/GenBank/DDBJ databases">
        <title>Acuticoccus sediminis sp. nov., isolated from deep-sea sediment of Indian Ocean.</title>
        <authorList>
            <person name="Liu X."/>
            <person name="Lai Q."/>
            <person name="Du Y."/>
            <person name="Sun F."/>
            <person name="Zhang X."/>
            <person name="Wang S."/>
            <person name="Shao Z."/>
        </authorList>
    </citation>
    <scope>NUCLEOTIDE SEQUENCE [LARGE SCALE GENOMIC DNA]</scope>
    <source>
        <strain evidence="2 3">PTG4-2</strain>
    </source>
</reference>
<dbReference type="Proteomes" id="UP000249590">
    <property type="component" value="Unassembled WGS sequence"/>
</dbReference>
<sequence>MRILFGFFLALGLAGAALAQGVDRSDPAMVATRFVDAYKARDLAAMAPLMDANNADFFAELAAEGRAHPAYGRVFSGWRADAIDAANGVSGAARVRREGEVWVPIGQSGGEIFVVALTAEENGWGVEDILSPGAADFDVLPIAR</sequence>
<keyword evidence="1" id="KW-0732">Signal</keyword>
<dbReference type="RefSeq" id="WP_111346722.1">
    <property type="nucleotide sequence ID" value="NZ_JAIWKD010000008.1"/>
</dbReference>
<dbReference type="OrthoDB" id="7863853at2"/>
<evidence type="ECO:0008006" key="4">
    <source>
        <dbReference type="Google" id="ProtNLM"/>
    </source>
</evidence>
<organism evidence="2 3">
    <name type="scientific">Acuticoccus sediminis</name>
    <dbReference type="NCBI Taxonomy" id="2184697"/>
    <lineage>
        <taxon>Bacteria</taxon>
        <taxon>Pseudomonadati</taxon>
        <taxon>Pseudomonadota</taxon>
        <taxon>Alphaproteobacteria</taxon>
        <taxon>Hyphomicrobiales</taxon>
        <taxon>Amorphaceae</taxon>
        <taxon>Acuticoccus</taxon>
    </lineage>
</organism>
<name>A0A8B2NRC4_9HYPH</name>
<evidence type="ECO:0000256" key="1">
    <source>
        <dbReference type="SAM" id="SignalP"/>
    </source>
</evidence>
<proteinExistence type="predicted"/>
<gene>
    <name evidence="2" type="ORF">DLJ53_15285</name>
</gene>
<dbReference type="AlphaFoldDB" id="A0A8B2NRC4"/>